<dbReference type="Pfam" id="PF05013">
    <property type="entry name" value="FGase"/>
    <property type="match status" value="1"/>
</dbReference>
<keyword evidence="1" id="KW-0378">Hydrolase</keyword>
<sequence>MTTGTLPLRSLDRYLTRKDDRRMTYEPFHIIGENRPGRWLITCDHAANTVPPFVAGGTLGVHPEDMARHIAFDPGAAGVTKRLAELLDCPAILSNFSRLVIDPNRGEDDPTLLMRLYDGTIIPGNARADSEELEHRLAECYRPYHDALARLAARQDDTVIVAIHSYTKQLKGRPPRPWHIGILHAADNRLSRPLIWRLRQEPDLCVGENEPYGGHLPGDSIDRHAEIPGRPSTLIELRNDLIETETEQNNWAERVAPMLTEVLTQTGL</sequence>
<dbReference type="GO" id="GO:0016787">
    <property type="term" value="F:hydrolase activity"/>
    <property type="evidence" value="ECO:0007669"/>
    <property type="project" value="UniProtKB-KW"/>
</dbReference>
<gene>
    <name evidence="1" type="ORF">COL8621_02761</name>
</gene>
<dbReference type="PIRSF" id="PIRSF029730">
    <property type="entry name" value="UCP029730"/>
    <property type="match status" value="1"/>
</dbReference>
<dbReference type="EMBL" id="FXYE01000002">
    <property type="protein sequence ID" value="SMX45308.1"/>
    <property type="molecule type" value="Genomic_DNA"/>
</dbReference>
<protein>
    <submittedName>
        <fullName evidence="1">N-formylglutamate amidohydrolase</fullName>
    </submittedName>
</protein>
<dbReference type="Gene3D" id="3.40.630.40">
    <property type="entry name" value="Zn-dependent exopeptidases"/>
    <property type="match status" value="1"/>
</dbReference>
<dbReference type="Proteomes" id="UP000202922">
    <property type="component" value="Unassembled WGS sequence"/>
</dbReference>
<evidence type="ECO:0000313" key="2">
    <source>
        <dbReference type="Proteomes" id="UP000202922"/>
    </source>
</evidence>
<dbReference type="InterPro" id="IPR011227">
    <property type="entry name" value="UCP029730"/>
</dbReference>
<accession>A0A238KRG0</accession>
<proteinExistence type="predicted"/>
<organism evidence="1 2">
    <name type="scientific">Actibacterium lipolyticum</name>
    <dbReference type="NCBI Taxonomy" id="1524263"/>
    <lineage>
        <taxon>Bacteria</taxon>
        <taxon>Pseudomonadati</taxon>
        <taxon>Pseudomonadota</taxon>
        <taxon>Alphaproteobacteria</taxon>
        <taxon>Rhodobacterales</taxon>
        <taxon>Roseobacteraceae</taxon>
        <taxon>Actibacterium</taxon>
    </lineage>
</organism>
<name>A0A238KRG0_9RHOB</name>
<evidence type="ECO:0000313" key="1">
    <source>
        <dbReference type="EMBL" id="SMX45308.1"/>
    </source>
</evidence>
<dbReference type="SUPFAM" id="SSF53187">
    <property type="entry name" value="Zn-dependent exopeptidases"/>
    <property type="match status" value="1"/>
</dbReference>
<dbReference type="AlphaFoldDB" id="A0A238KRG0"/>
<dbReference type="InterPro" id="IPR007709">
    <property type="entry name" value="N-FG_amidohydro"/>
</dbReference>
<keyword evidence="2" id="KW-1185">Reference proteome</keyword>
<reference evidence="2" key="1">
    <citation type="submission" date="2017-05" db="EMBL/GenBank/DDBJ databases">
        <authorList>
            <person name="Rodrigo-Torres L."/>
            <person name="Arahal R. D."/>
            <person name="Lucena T."/>
        </authorList>
    </citation>
    <scope>NUCLEOTIDE SEQUENCE [LARGE SCALE GENOMIC DNA]</scope>
    <source>
        <strain evidence="2">CECT 8621</strain>
    </source>
</reference>